<proteinExistence type="predicted"/>
<evidence type="ECO:0000313" key="4">
    <source>
        <dbReference type="Proteomes" id="UP000015104"/>
    </source>
</evidence>
<evidence type="ECO:0000256" key="1">
    <source>
        <dbReference type="SAM" id="MobiDB-lite"/>
    </source>
</evidence>
<reference evidence="3" key="2">
    <citation type="submission" date="2015-06" db="UniProtKB">
        <authorList>
            <consortium name="EnsemblMetazoa"/>
        </authorList>
    </citation>
    <scope>IDENTIFICATION</scope>
</reference>
<feature type="signal peptide" evidence="2">
    <location>
        <begin position="1"/>
        <end position="22"/>
    </location>
</feature>
<feature type="compositionally biased region" description="Basic and acidic residues" evidence="1">
    <location>
        <begin position="88"/>
        <end position="103"/>
    </location>
</feature>
<keyword evidence="4" id="KW-1185">Reference proteome</keyword>
<dbReference type="OMA" id="EDCHDIC"/>
<name>T1K663_TETUR</name>
<evidence type="ECO:0000313" key="3">
    <source>
        <dbReference type="EnsemblMetazoa" id="tetur05g08750.1"/>
    </source>
</evidence>
<dbReference type="OrthoDB" id="10391057at2759"/>
<dbReference type="EnsemblMetazoa" id="tetur05g08750.1">
    <property type="protein sequence ID" value="tetur05g08750.1"/>
    <property type="gene ID" value="tetur05g08750"/>
</dbReference>
<dbReference type="AlphaFoldDB" id="T1K663"/>
<dbReference type="KEGG" id="tut:107360895"/>
<feature type="chain" id="PRO_5004581006" description="LCN-type CS-alpha/beta domain-containing protein" evidence="2">
    <location>
        <begin position="23"/>
        <end position="103"/>
    </location>
</feature>
<protein>
    <recommendedName>
        <fullName evidence="5">LCN-type CS-alpha/beta domain-containing protein</fullName>
    </recommendedName>
</protein>
<keyword evidence="2" id="KW-0732">Signal</keyword>
<accession>T1K663</accession>
<dbReference type="HOGENOM" id="CLU_2267124_0_0_1"/>
<reference evidence="4" key="1">
    <citation type="submission" date="2011-08" db="EMBL/GenBank/DDBJ databases">
        <authorList>
            <person name="Rombauts S."/>
        </authorList>
    </citation>
    <scope>NUCLEOTIDE SEQUENCE</scope>
    <source>
        <strain evidence="4">London</strain>
    </source>
</reference>
<evidence type="ECO:0008006" key="5">
    <source>
        <dbReference type="Google" id="ProtNLM"/>
    </source>
</evidence>
<dbReference type="Proteomes" id="UP000015104">
    <property type="component" value="Unassembled WGS sequence"/>
</dbReference>
<sequence length="103" mass="11938">MRSLFLHLLCLLFASFFKPGDFTGCRFMVDNCDEDCHDICKATCSKNFGVCAEEERISYCYCFETKPKEKWIHDWKSDEEPSSQSLSSHEDHHNSRSKSASDL</sequence>
<evidence type="ECO:0000256" key="2">
    <source>
        <dbReference type="SAM" id="SignalP"/>
    </source>
</evidence>
<gene>
    <name evidence="3" type="primary">107360895</name>
</gene>
<feature type="region of interest" description="Disordered" evidence="1">
    <location>
        <begin position="78"/>
        <end position="103"/>
    </location>
</feature>
<dbReference type="EMBL" id="CAEY01001593">
    <property type="status" value="NOT_ANNOTATED_CDS"/>
    <property type="molecule type" value="Genomic_DNA"/>
</dbReference>
<organism evidence="3 4">
    <name type="scientific">Tetranychus urticae</name>
    <name type="common">Two-spotted spider mite</name>
    <dbReference type="NCBI Taxonomy" id="32264"/>
    <lineage>
        <taxon>Eukaryota</taxon>
        <taxon>Metazoa</taxon>
        <taxon>Ecdysozoa</taxon>
        <taxon>Arthropoda</taxon>
        <taxon>Chelicerata</taxon>
        <taxon>Arachnida</taxon>
        <taxon>Acari</taxon>
        <taxon>Acariformes</taxon>
        <taxon>Trombidiformes</taxon>
        <taxon>Prostigmata</taxon>
        <taxon>Eleutherengona</taxon>
        <taxon>Raphignathae</taxon>
        <taxon>Tetranychoidea</taxon>
        <taxon>Tetranychidae</taxon>
        <taxon>Tetranychus</taxon>
    </lineage>
</organism>